<dbReference type="Proteomes" id="UP000249590">
    <property type="component" value="Unassembled WGS sequence"/>
</dbReference>
<keyword evidence="2" id="KW-1185">Reference proteome</keyword>
<evidence type="ECO:0000313" key="2">
    <source>
        <dbReference type="Proteomes" id="UP000249590"/>
    </source>
</evidence>
<protein>
    <submittedName>
        <fullName evidence="1">Uncharacterized protein</fullName>
    </submittedName>
</protein>
<gene>
    <name evidence="1" type="ORF">DLJ53_30980</name>
</gene>
<dbReference type="EMBL" id="QHHQ01000011">
    <property type="protein sequence ID" value="RAH96693.1"/>
    <property type="molecule type" value="Genomic_DNA"/>
</dbReference>
<comment type="caution">
    <text evidence="1">The sequence shown here is derived from an EMBL/GenBank/DDBJ whole genome shotgun (WGS) entry which is preliminary data.</text>
</comment>
<sequence>MERILFLFPDLDNIKLELGVLYFRTGQDVLAQRMIAEALENPDAPAAVKARAAEILAAADRNQRRLIASGYISAGIGADSNANFGPGDGATSASGTIDPSATGRGDMSFIGSGGFSLRYDLGTQAGHALTASAGFYSRRYVQLNDFDMDVLTGAVGVDFRLDRIFGGPSVLQVRADVIQLWRDYESYVTEIGPSVRLTVPAGARTALSLGGFAHYQDFHATGLVPANNIRDGSLLGLSGGVNYRFTERTSGGFIVTGLRKQADAAFEAFGEVAAGLVGQHLFLSPFGQPQPWALQADATAALRAYDSPDRAIDPTETQEDVRLRLGVALNVPLGDHVELTAQSGLESNMSNYEIDSYDNVFGLLLLSARF</sequence>
<proteinExistence type="predicted"/>
<evidence type="ECO:0000313" key="1">
    <source>
        <dbReference type="EMBL" id="RAH96693.1"/>
    </source>
</evidence>
<accession>A0A8B2NMI4</accession>
<dbReference type="AlphaFoldDB" id="A0A8B2NMI4"/>
<name>A0A8B2NMI4_9HYPH</name>
<reference evidence="1 2" key="1">
    <citation type="submission" date="2018-05" db="EMBL/GenBank/DDBJ databases">
        <title>Acuticoccus sediminis sp. nov., isolated from deep-sea sediment of Indian Ocean.</title>
        <authorList>
            <person name="Liu X."/>
            <person name="Lai Q."/>
            <person name="Du Y."/>
            <person name="Sun F."/>
            <person name="Zhang X."/>
            <person name="Wang S."/>
            <person name="Shao Z."/>
        </authorList>
    </citation>
    <scope>NUCLEOTIDE SEQUENCE [LARGE SCALE GENOMIC DNA]</scope>
    <source>
        <strain evidence="1 2">PTG4-2</strain>
    </source>
</reference>
<organism evidence="1 2">
    <name type="scientific">Acuticoccus sediminis</name>
    <dbReference type="NCBI Taxonomy" id="2184697"/>
    <lineage>
        <taxon>Bacteria</taxon>
        <taxon>Pseudomonadati</taxon>
        <taxon>Pseudomonadota</taxon>
        <taxon>Alphaproteobacteria</taxon>
        <taxon>Hyphomicrobiales</taxon>
        <taxon>Amorphaceae</taxon>
        <taxon>Acuticoccus</taxon>
    </lineage>
</organism>